<proteinExistence type="predicted"/>
<name>A0A2K2DPR8_BRADI</name>
<protein>
    <submittedName>
        <fullName evidence="1 2">Uncharacterized protein</fullName>
    </submittedName>
</protein>
<organism evidence="1">
    <name type="scientific">Brachypodium distachyon</name>
    <name type="common">Purple false brome</name>
    <name type="synonym">Trachynia distachya</name>
    <dbReference type="NCBI Taxonomy" id="15368"/>
    <lineage>
        <taxon>Eukaryota</taxon>
        <taxon>Viridiplantae</taxon>
        <taxon>Streptophyta</taxon>
        <taxon>Embryophyta</taxon>
        <taxon>Tracheophyta</taxon>
        <taxon>Spermatophyta</taxon>
        <taxon>Magnoliopsida</taxon>
        <taxon>Liliopsida</taxon>
        <taxon>Poales</taxon>
        <taxon>Poaceae</taxon>
        <taxon>BOP clade</taxon>
        <taxon>Pooideae</taxon>
        <taxon>Stipodae</taxon>
        <taxon>Brachypodieae</taxon>
        <taxon>Brachypodium</taxon>
    </lineage>
</organism>
<dbReference type="Proteomes" id="UP000008810">
    <property type="component" value="Chromosome 1"/>
</dbReference>
<keyword evidence="3" id="KW-1185">Reference proteome</keyword>
<reference evidence="2" key="3">
    <citation type="submission" date="2018-08" db="UniProtKB">
        <authorList>
            <consortium name="EnsemblPlants"/>
        </authorList>
    </citation>
    <scope>IDENTIFICATION</scope>
    <source>
        <strain evidence="2">cv. Bd21</strain>
    </source>
</reference>
<accession>A0A2K2DPR8</accession>
<dbReference type="AlphaFoldDB" id="A0A2K2DPR8"/>
<dbReference type="EnsemblPlants" id="PNT76267">
    <property type="protein sequence ID" value="PNT76267"/>
    <property type="gene ID" value="BRADI_1g46606v3"/>
</dbReference>
<evidence type="ECO:0000313" key="3">
    <source>
        <dbReference type="Proteomes" id="UP000008810"/>
    </source>
</evidence>
<evidence type="ECO:0000313" key="2">
    <source>
        <dbReference type="EnsemblPlants" id="PNT76267"/>
    </source>
</evidence>
<sequence length="72" mass="8023">MCHVAKSLTGQLPPCLVQTDNANLKCSMQVVGCDIFSLSMSILPMSYSGFSRTKQYHWFLMSCSKNLFVPNS</sequence>
<gene>
    <name evidence="1" type="ORF">BRADI_1g46606v3</name>
</gene>
<dbReference type="Gramene" id="PNT76267">
    <property type="protein sequence ID" value="PNT76267"/>
    <property type="gene ID" value="BRADI_1g46606v3"/>
</dbReference>
<dbReference type="EMBL" id="CM000880">
    <property type="protein sequence ID" value="PNT76267.1"/>
    <property type="molecule type" value="Genomic_DNA"/>
</dbReference>
<dbReference type="InParanoid" id="A0A2K2DPR8"/>
<reference evidence="1" key="2">
    <citation type="submission" date="2017-06" db="EMBL/GenBank/DDBJ databases">
        <title>WGS assembly of Brachypodium distachyon.</title>
        <authorList>
            <consortium name="The International Brachypodium Initiative"/>
            <person name="Lucas S."/>
            <person name="Harmon-Smith M."/>
            <person name="Lail K."/>
            <person name="Tice H."/>
            <person name="Grimwood J."/>
            <person name="Bruce D."/>
            <person name="Barry K."/>
            <person name="Shu S."/>
            <person name="Lindquist E."/>
            <person name="Wang M."/>
            <person name="Pitluck S."/>
            <person name="Vogel J.P."/>
            <person name="Garvin D.F."/>
            <person name="Mockler T.C."/>
            <person name="Schmutz J."/>
            <person name="Rokhsar D."/>
            <person name="Bevan M.W."/>
        </authorList>
    </citation>
    <scope>NUCLEOTIDE SEQUENCE</scope>
    <source>
        <strain evidence="1">Bd21</strain>
    </source>
</reference>
<evidence type="ECO:0000313" key="1">
    <source>
        <dbReference type="EMBL" id="PNT76267.1"/>
    </source>
</evidence>
<reference evidence="1 2" key="1">
    <citation type="journal article" date="2010" name="Nature">
        <title>Genome sequencing and analysis of the model grass Brachypodium distachyon.</title>
        <authorList>
            <consortium name="International Brachypodium Initiative"/>
        </authorList>
    </citation>
    <scope>NUCLEOTIDE SEQUENCE [LARGE SCALE GENOMIC DNA]</scope>
    <source>
        <strain evidence="1 2">Bd21</strain>
    </source>
</reference>